<sequence length="123" mass="14473">MQNNRIWGLEDDNGQWVENEDHLGEIVVTYLQDLFTSPWKGDSSHILAGVEQSITSEMNQMSKETFKQDEITQAFKDIDPTKAFKYDGFLTLFYYKISHVASYEVRRYRPSILNREDSIERIN</sequence>
<proteinExistence type="predicted"/>
<reference evidence="1 2" key="1">
    <citation type="submission" date="2023-03" db="EMBL/GenBank/DDBJ databases">
        <title>WGS of Gossypium arboreum.</title>
        <authorList>
            <person name="Yu D."/>
        </authorList>
    </citation>
    <scope>NUCLEOTIDE SEQUENCE [LARGE SCALE GENOMIC DNA]</scope>
    <source>
        <tissue evidence="1">Leaf</tissue>
    </source>
</reference>
<comment type="caution">
    <text evidence="1">The sequence shown here is derived from an EMBL/GenBank/DDBJ whole genome shotgun (WGS) entry which is preliminary data.</text>
</comment>
<gene>
    <name evidence="1" type="ORF">PVK06_031218</name>
</gene>
<evidence type="ECO:0000313" key="1">
    <source>
        <dbReference type="EMBL" id="KAK5803570.1"/>
    </source>
</evidence>
<evidence type="ECO:0000313" key="2">
    <source>
        <dbReference type="Proteomes" id="UP001358586"/>
    </source>
</evidence>
<accession>A0ABR0NQF3</accession>
<name>A0ABR0NQF3_GOSAR</name>
<keyword evidence="2" id="KW-1185">Reference proteome</keyword>
<dbReference type="EMBL" id="JARKNE010000009">
    <property type="protein sequence ID" value="KAK5803570.1"/>
    <property type="molecule type" value="Genomic_DNA"/>
</dbReference>
<organism evidence="1 2">
    <name type="scientific">Gossypium arboreum</name>
    <name type="common">Tree cotton</name>
    <name type="synonym">Gossypium nanking</name>
    <dbReference type="NCBI Taxonomy" id="29729"/>
    <lineage>
        <taxon>Eukaryota</taxon>
        <taxon>Viridiplantae</taxon>
        <taxon>Streptophyta</taxon>
        <taxon>Embryophyta</taxon>
        <taxon>Tracheophyta</taxon>
        <taxon>Spermatophyta</taxon>
        <taxon>Magnoliopsida</taxon>
        <taxon>eudicotyledons</taxon>
        <taxon>Gunneridae</taxon>
        <taxon>Pentapetalae</taxon>
        <taxon>rosids</taxon>
        <taxon>malvids</taxon>
        <taxon>Malvales</taxon>
        <taxon>Malvaceae</taxon>
        <taxon>Malvoideae</taxon>
        <taxon>Gossypium</taxon>
    </lineage>
</organism>
<protein>
    <submittedName>
        <fullName evidence="1">Uncharacterized protein</fullName>
    </submittedName>
</protein>
<dbReference type="Proteomes" id="UP001358586">
    <property type="component" value="Chromosome 9"/>
</dbReference>